<dbReference type="Pfam" id="PF00072">
    <property type="entry name" value="Response_reg"/>
    <property type="match status" value="1"/>
</dbReference>
<keyword evidence="1" id="KW-0597">Phosphoprotein</keyword>
<dbReference type="SUPFAM" id="SSF52172">
    <property type="entry name" value="CheY-like"/>
    <property type="match status" value="1"/>
</dbReference>
<keyword evidence="4" id="KW-1185">Reference proteome</keyword>
<gene>
    <name evidence="3" type="ORF">pgond44_02408</name>
</gene>
<feature type="domain" description="Response regulatory" evidence="2">
    <location>
        <begin position="8"/>
        <end position="131"/>
    </location>
</feature>
<dbReference type="AlphaFoldDB" id="N1WSU1"/>
<evidence type="ECO:0000256" key="1">
    <source>
        <dbReference type="PROSITE-ProRule" id="PRU00169"/>
    </source>
</evidence>
<protein>
    <submittedName>
        <fullName evidence="3">Response regulator receiver</fullName>
    </submittedName>
</protein>
<name>N1WSU1_9FLAO</name>
<dbReference type="GO" id="GO:0000160">
    <property type="term" value="P:phosphorelay signal transduction system"/>
    <property type="evidence" value="ECO:0007669"/>
    <property type="project" value="InterPro"/>
</dbReference>
<dbReference type="Proteomes" id="UP000012317">
    <property type="component" value="Unassembled WGS sequence"/>
</dbReference>
<sequence>MKIDNMKHILLIDDNTIDNYINKLIVMESKIADSITVMDSGVDALEFLNNLIGNNEPFPELIFLDIQMPEMDGFEFLDEFDKFPEDKKERCTINLLSSSKDPSDIRRAEEYTYVKNFFSKPMKAEMLKNIK</sequence>
<dbReference type="PANTHER" id="PTHR44520">
    <property type="entry name" value="RESPONSE REGULATOR RCP1-RELATED"/>
    <property type="match status" value="1"/>
</dbReference>
<dbReference type="InterPro" id="IPR052893">
    <property type="entry name" value="TCS_response_regulator"/>
</dbReference>
<dbReference type="InterPro" id="IPR001789">
    <property type="entry name" value="Sig_transdc_resp-reg_receiver"/>
</dbReference>
<comment type="caution">
    <text evidence="3">The sequence shown here is derived from an EMBL/GenBank/DDBJ whole genome shotgun (WGS) entry which is preliminary data.</text>
</comment>
<feature type="modified residue" description="4-aspartylphosphate" evidence="1">
    <location>
        <position position="65"/>
    </location>
</feature>
<dbReference type="SMART" id="SM00448">
    <property type="entry name" value="REC"/>
    <property type="match status" value="1"/>
</dbReference>
<evidence type="ECO:0000313" key="3">
    <source>
        <dbReference type="EMBL" id="EMY82055.1"/>
    </source>
</evidence>
<dbReference type="STRING" id="1189619.pgond44_02408"/>
<evidence type="ECO:0000259" key="2">
    <source>
        <dbReference type="PROSITE" id="PS50110"/>
    </source>
</evidence>
<dbReference type="Gene3D" id="3.40.50.2300">
    <property type="match status" value="1"/>
</dbReference>
<dbReference type="EMBL" id="APLF01000003">
    <property type="protein sequence ID" value="EMY82055.1"/>
    <property type="molecule type" value="Genomic_DNA"/>
</dbReference>
<proteinExistence type="predicted"/>
<reference evidence="3 4" key="1">
    <citation type="journal article" date="2014" name="Genome Biol. Evol.">
        <title>Extensive gene acquisition in the extremely psychrophilic bacterial species Psychroflexus torquis and the link to sea-ice ecosystem specialism.</title>
        <authorList>
            <person name="Feng S."/>
            <person name="Powell S.M."/>
            <person name="Wilson R."/>
            <person name="Bowman J.P."/>
        </authorList>
    </citation>
    <scope>NUCLEOTIDE SEQUENCE [LARGE SCALE GENOMIC DNA]</scope>
    <source>
        <strain evidence="3 4">ACAM 44</strain>
    </source>
</reference>
<dbReference type="eggNOG" id="COG0784">
    <property type="taxonomic scope" value="Bacteria"/>
</dbReference>
<dbReference type="PANTHER" id="PTHR44520:SF2">
    <property type="entry name" value="RESPONSE REGULATOR RCP1"/>
    <property type="match status" value="1"/>
</dbReference>
<organism evidence="3 4">
    <name type="scientific">Psychroflexus gondwanensis ACAM 44</name>
    <dbReference type="NCBI Taxonomy" id="1189619"/>
    <lineage>
        <taxon>Bacteria</taxon>
        <taxon>Pseudomonadati</taxon>
        <taxon>Bacteroidota</taxon>
        <taxon>Flavobacteriia</taxon>
        <taxon>Flavobacteriales</taxon>
        <taxon>Flavobacteriaceae</taxon>
        <taxon>Psychroflexus</taxon>
    </lineage>
</organism>
<evidence type="ECO:0000313" key="4">
    <source>
        <dbReference type="Proteomes" id="UP000012317"/>
    </source>
</evidence>
<accession>N1WSU1</accession>
<dbReference type="PROSITE" id="PS50110">
    <property type="entry name" value="RESPONSE_REGULATORY"/>
    <property type="match status" value="1"/>
</dbReference>
<dbReference type="InterPro" id="IPR011006">
    <property type="entry name" value="CheY-like_superfamily"/>
</dbReference>